<organism evidence="2">
    <name type="scientific">Candidatus Kentrum sp. LPFa</name>
    <dbReference type="NCBI Taxonomy" id="2126335"/>
    <lineage>
        <taxon>Bacteria</taxon>
        <taxon>Pseudomonadati</taxon>
        <taxon>Pseudomonadota</taxon>
        <taxon>Gammaproteobacteria</taxon>
        <taxon>Candidatus Kentrum</taxon>
    </lineage>
</organism>
<reference evidence="2" key="1">
    <citation type="submission" date="2019-02" db="EMBL/GenBank/DDBJ databases">
        <authorList>
            <person name="Gruber-Vodicka R. H."/>
            <person name="Seah K. B. B."/>
        </authorList>
    </citation>
    <scope>NUCLEOTIDE SEQUENCE</scope>
    <source>
        <strain evidence="2">BECK_S312</strain>
        <strain evidence="3">BECK_S426</strain>
    </source>
</reference>
<sequence>MNNKNPPLLGLLIEDDQEKLAQMLEFLSGTVSGFDLSWDPANKFDDALARIRKYRYDIVITDVYDTKNDTVVREDDKAQHVVAAIRKTRMCPIIVYSSRRRPESMEKEGPFLKYVDKAAVEEVESALRSLVKTGIPGIARCLHDELDAVSGPSFLWTFLQDHWDKLQEGGFTSPETLERLIRKRASVQLGRLDPRRTDVKEIDSVSASEYYLMPPVADGLRLGSILRKLDVNEFFVVLTPHCHLAIQEGKLCPRADYVLLVPMIPFHAVTDKNPDNDPRKVTNERKRDDRLRRIIQSPPQIGTPQGRYWFLPGFLDIPDSYCDFMQSQSVPYETATSSDYEPLATLDTPFAEAFQSCFTAFYGSIGLPGLKSENFGHLVEPEQSDPSH</sequence>
<evidence type="ECO:0000313" key="3">
    <source>
        <dbReference type="EMBL" id="VFK28808.1"/>
    </source>
</evidence>
<dbReference type="InterPro" id="IPR011006">
    <property type="entry name" value="CheY-like_superfamily"/>
</dbReference>
<dbReference type="Gene3D" id="3.40.50.2300">
    <property type="match status" value="1"/>
</dbReference>
<dbReference type="EMBL" id="CAADFM010000132">
    <property type="protein sequence ID" value="VFK15760.1"/>
    <property type="molecule type" value="Genomic_DNA"/>
</dbReference>
<dbReference type="SUPFAM" id="SSF52172">
    <property type="entry name" value="CheY-like"/>
    <property type="match status" value="1"/>
</dbReference>
<feature type="compositionally biased region" description="Basic and acidic residues" evidence="1">
    <location>
        <begin position="271"/>
        <end position="292"/>
    </location>
</feature>
<dbReference type="AlphaFoldDB" id="A0A450WFE1"/>
<name>A0A450WFE1_9GAMM</name>
<proteinExistence type="predicted"/>
<protein>
    <submittedName>
        <fullName evidence="2">Uncharacterized protein</fullName>
    </submittedName>
</protein>
<accession>A0A450WFE1</accession>
<dbReference type="EMBL" id="CAADFP010000074">
    <property type="protein sequence ID" value="VFK28808.1"/>
    <property type="molecule type" value="Genomic_DNA"/>
</dbReference>
<evidence type="ECO:0000313" key="2">
    <source>
        <dbReference type="EMBL" id="VFK15760.1"/>
    </source>
</evidence>
<evidence type="ECO:0000256" key="1">
    <source>
        <dbReference type="SAM" id="MobiDB-lite"/>
    </source>
</evidence>
<feature type="region of interest" description="Disordered" evidence="1">
    <location>
        <begin position="271"/>
        <end position="293"/>
    </location>
</feature>
<gene>
    <name evidence="2" type="ORF">BECKLPF1236A_GA0070988_101323</name>
    <name evidence="3" type="ORF">BECKLPF1236C_GA0070990_1007416</name>
</gene>